<keyword evidence="8" id="KW-0406">Ion transport</keyword>
<keyword evidence="9 14" id="KW-0472">Membrane</keyword>
<evidence type="ECO:0000256" key="8">
    <source>
        <dbReference type="ARBA" id="ARBA00023065"/>
    </source>
</evidence>
<evidence type="ECO:0000256" key="6">
    <source>
        <dbReference type="ARBA" id="ARBA00022842"/>
    </source>
</evidence>
<dbReference type="InterPro" id="IPR011992">
    <property type="entry name" value="EF-hand-dom_pair"/>
</dbReference>
<gene>
    <name evidence="15" type="primary">AlNc14C208G8856</name>
    <name evidence="15" type="ORF">ALNC14_099520</name>
</gene>
<sequence length="596" mass="69202">MFNQETHQKNAQNDHPTTLRGRSMDFYHTDEETPLLKSITVQSSPHENSTHRSELEFSENMPTDVAGMTDTDRLRHMQTEVQLSLDKVSFIYSPKSDAFTTFHGPSRSYQDAELSVLDPYFDVTASRLRVIFDNVHPDETDCITYEGFKQAIEGIGIRCCDDAAFLKLVGSIDRQASHRVSFSQFDAAVHKLKLVHLFEKNTITRMVPANYRSAIITVTDFSSARFQQYRLTEEDLFAFFTSNRPPWVTVRWINMNGPDGLNLKRFAIKYRLHPLAIEDTLEMHERPKFDLYEGHIFLVFPVLRMESIYAKNVNLAKVRQKSRSKSLSSLFRLDSTTSPKTGPTPLNRGDSFPNPQKADDNEDPFKIWIEHVAIFIVGNCTLITVKDGDSTNIWDELNHRLTIPYSKLRHNDAKFLLYAVLDVIVDQVTTVMDSITEILITLEDELDTLRQRFDITKLRCLKNELFRLPRLLKPAREVLRYLIESKDFDDVVTAYIRDVHDHMVQILDDIELQLQMCRLLTEGYRDQKANQMNYVIYTLTIVTTVFLPAQFLTGVYGMNFTNMPELHMKYGYLMFWILVLGIAASLQVYFRHKRWI</sequence>
<dbReference type="Pfam" id="PF01544">
    <property type="entry name" value="CorA"/>
    <property type="match status" value="1"/>
</dbReference>
<dbReference type="GO" id="GO:0015095">
    <property type="term" value="F:magnesium ion transmembrane transporter activity"/>
    <property type="evidence" value="ECO:0007669"/>
    <property type="project" value="TreeGrafter"/>
</dbReference>
<dbReference type="GO" id="GO:0050897">
    <property type="term" value="F:cobalt ion binding"/>
    <property type="evidence" value="ECO:0007669"/>
    <property type="project" value="TreeGrafter"/>
</dbReference>
<dbReference type="SUPFAM" id="SSF47473">
    <property type="entry name" value="EF-hand"/>
    <property type="match status" value="1"/>
</dbReference>
<dbReference type="InterPro" id="IPR002523">
    <property type="entry name" value="MgTranspt_CorA/ZnTranspt_ZntB"/>
</dbReference>
<organism evidence="15">
    <name type="scientific">Albugo laibachii Nc14</name>
    <dbReference type="NCBI Taxonomy" id="890382"/>
    <lineage>
        <taxon>Eukaryota</taxon>
        <taxon>Sar</taxon>
        <taxon>Stramenopiles</taxon>
        <taxon>Oomycota</taxon>
        <taxon>Peronosporomycetes</taxon>
        <taxon>Albuginales</taxon>
        <taxon>Albuginaceae</taxon>
        <taxon>Albugo</taxon>
    </lineage>
</organism>
<dbReference type="InterPro" id="IPR045861">
    <property type="entry name" value="CorA_cytoplasmic_dom"/>
</dbReference>
<dbReference type="CDD" id="cd12822">
    <property type="entry name" value="TmCorA-like"/>
    <property type="match status" value="1"/>
</dbReference>
<dbReference type="AlphaFoldDB" id="F0WR48"/>
<comment type="function">
    <text evidence="11">Mediates influx of magnesium ions. Alternates between open and closed states. Activated by low cytoplasmic Mg(2+) levels. Inactive when cytoplasmic Mg(2+) levels are high.</text>
</comment>
<name>F0WR48_9STRA</name>
<reference evidence="15" key="1">
    <citation type="journal article" date="2011" name="PLoS Biol.">
        <title>Gene gain and loss during evolution of obligate parasitism in the white rust pathogen of Arabidopsis thaliana.</title>
        <authorList>
            <person name="Kemen E."/>
            <person name="Gardiner A."/>
            <person name="Schultz-Larsen T."/>
            <person name="Kemen A.C."/>
            <person name="Balmuth A.L."/>
            <person name="Robert-Seilaniantz A."/>
            <person name="Bailey K."/>
            <person name="Holub E."/>
            <person name="Studholme D.J."/>
            <person name="Maclean D."/>
            <person name="Jones J.D."/>
        </authorList>
    </citation>
    <scope>NUCLEOTIDE SEQUENCE</scope>
</reference>
<evidence type="ECO:0000256" key="1">
    <source>
        <dbReference type="ARBA" id="ARBA00004651"/>
    </source>
</evidence>
<evidence type="ECO:0000256" key="7">
    <source>
        <dbReference type="ARBA" id="ARBA00022989"/>
    </source>
</evidence>
<feature type="coiled-coil region" evidence="12">
    <location>
        <begin position="432"/>
        <end position="459"/>
    </location>
</feature>
<keyword evidence="7 14" id="KW-1133">Transmembrane helix</keyword>
<feature type="transmembrane region" description="Helical" evidence="14">
    <location>
        <begin position="570"/>
        <end position="590"/>
    </location>
</feature>
<dbReference type="GO" id="GO:0015087">
    <property type="term" value="F:cobalt ion transmembrane transporter activity"/>
    <property type="evidence" value="ECO:0007669"/>
    <property type="project" value="TreeGrafter"/>
</dbReference>
<dbReference type="SUPFAM" id="SSF143865">
    <property type="entry name" value="CorA soluble domain-like"/>
    <property type="match status" value="1"/>
</dbReference>
<protein>
    <submittedName>
        <fullName evidence="15">CorA Metal Ion Transporter (MIT) Family putative</fullName>
    </submittedName>
</protein>
<dbReference type="PANTHER" id="PTHR46494:SF1">
    <property type="entry name" value="CORA FAMILY METAL ION TRANSPORTER (EUROFUNG)"/>
    <property type="match status" value="1"/>
</dbReference>
<accession>F0WR48</accession>
<dbReference type="Gene3D" id="3.30.460.20">
    <property type="entry name" value="CorA soluble domain-like"/>
    <property type="match status" value="1"/>
</dbReference>
<feature type="region of interest" description="Disordered" evidence="13">
    <location>
        <begin position="333"/>
        <end position="356"/>
    </location>
</feature>
<dbReference type="FunFam" id="1.20.58.340:FF:000004">
    <property type="entry name" value="Magnesium transport protein CorA"/>
    <property type="match status" value="1"/>
</dbReference>
<keyword evidence="12" id="KW-0175">Coiled coil</keyword>
<keyword evidence="5 14" id="KW-0812">Transmembrane</keyword>
<evidence type="ECO:0000256" key="2">
    <source>
        <dbReference type="ARBA" id="ARBA00009765"/>
    </source>
</evidence>
<dbReference type="InterPro" id="IPR045863">
    <property type="entry name" value="CorA_TM1_TM2"/>
</dbReference>
<dbReference type="HOGENOM" id="CLU_007127_1_0_1"/>
<reference evidence="15" key="2">
    <citation type="submission" date="2011-02" db="EMBL/GenBank/DDBJ databases">
        <authorList>
            <person name="MacLean D."/>
        </authorList>
    </citation>
    <scope>NUCLEOTIDE SEQUENCE</scope>
</reference>
<keyword evidence="3" id="KW-0813">Transport</keyword>
<keyword evidence="6" id="KW-0460">Magnesium</keyword>
<feature type="region of interest" description="Disordered" evidence="13">
    <location>
        <begin position="1"/>
        <end position="22"/>
    </location>
</feature>
<evidence type="ECO:0000256" key="10">
    <source>
        <dbReference type="ARBA" id="ARBA00034269"/>
    </source>
</evidence>
<dbReference type="GO" id="GO:0000287">
    <property type="term" value="F:magnesium ion binding"/>
    <property type="evidence" value="ECO:0007669"/>
    <property type="project" value="TreeGrafter"/>
</dbReference>
<evidence type="ECO:0000313" key="15">
    <source>
        <dbReference type="EMBL" id="CCA23808.1"/>
    </source>
</evidence>
<proteinExistence type="inferred from homology"/>
<dbReference type="Gene3D" id="1.20.58.340">
    <property type="entry name" value="Magnesium transport protein CorA, transmembrane region"/>
    <property type="match status" value="2"/>
</dbReference>
<evidence type="ECO:0000256" key="9">
    <source>
        <dbReference type="ARBA" id="ARBA00023136"/>
    </source>
</evidence>
<keyword evidence="4" id="KW-1003">Cell membrane</keyword>
<feature type="compositionally biased region" description="Polar residues" evidence="13">
    <location>
        <begin position="1"/>
        <end position="16"/>
    </location>
</feature>
<dbReference type="GO" id="GO:0005886">
    <property type="term" value="C:plasma membrane"/>
    <property type="evidence" value="ECO:0007669"/>
    <property type="project" value="UniProtKB-SubCell"/>
</dbReference>
<evidence type="ECO:0000256" key="3">
    <source>
        <dbReference type="ARBA" id="ARBA00022448"/>
    </source>
</evidence>
<comment type="similarity">
    <text evidence="2">Belongs to the CorA metal ion transporter (MIT) (TC 1.A.35) family.</text>
</comment>
<evidence type="ECO:0000256" key="11">
    <source>
        <dbReference type="ARBA" id="ARBA00045497"/>
    </source>
</evidence>
<comment type="subcellular location">
    <subcellularLocation>
        <location evidence="1">Cell membrane</location>
        <topology evidence="1">Multi-pass membrane protein</topology>
    </subcellularLocation>
</comment>
<dbReference type="PANTHER" id="PTHR46494">
    <property type="entry name" value="CORA FAMILY METAL ION TRANSPORTER (EUROFUNG)"/>
    <property type="match status" value="1"/>
</dbReference>
<dbReference type="SUPFAM" id="SSF144083">
    <property type="entry name" value="Magnesium transport protein CorA, transmembrane region"/>
    <property type="match status" value="1"/>
</dbReference>
<evidence type="ECO:0000256" key="13">
    <source>
        <dbReference type="SAM" id="MobiDB-lite"/>
    </source>
</evidence>
<evidence type="ECO:0000256" key="14">
    <source>
        <dbReference type="SAM" id="Phobius"/>
    </source>
</evidence>
<evidence type="ECO:0000256" key="4">
    <source>
        <dbReference type="ARBA" id="ARBA00022475"/>
    </source>
</evidence>
<evidence type="ECO:0000256" key="12">
    <source>
        <dbReference type="SAM" id="Coils"/>
    </source>
</evidence>
<dbReference type="EMBL" id="FR824253">
    <property type="protein sequence ID" value="CCA23808.1"/>
    <property type="molecule type" value="Genomic_DNA"/>
</dbReference>
<comment type="catalytic activity">
    <reaction evidence="10">
        <text>Mg(2+)(in) = Mg(2+)(out)</text>
        <dbReference type="Rhea" id="RHEA:29827"/>
        <dbReference type="ChEBI" id="CHEBI:18420"/>
    </reaction>
</comment>
<feature type="transmembrane region" description="Helical" evidence="14">
    <location>
        <begin position="534"/>
        <end position="558"/>
    </location>
</feature>
<evidence type="ECO:0000256" key="5">
    <source>
        <dbReference type="ARBA" id="ARBA00022692"/>
    </source>
</evidence>